<keyword evidence="11" id="KW-1185">Reference proteome</keyword>
<dbReference type="PANTHER" id="PTHR11947">
    <property type="entry name" value="PYRUVATE DEHYDROGENASE KINASE"/>
    <property type="match status" value="1"/>
</dbReference>
<dbReference type="AlphaFoldDB" id="A0A8J4SNC1"/>
<evidence type="ECO:0000256" key="3">
    <source>
        <dbReference type="ARBA" id="ARBA00022679"/>
    </source>
</evidence>
<comment type="subcellular location">
    <subcellularLocation>
        <location evidence="8">Mitochondrion matrix</location>
    </subcellularLocation>
</comment>
<evidence type="ECO:0000313" key="10">
    <source>
        <dbReference type="EMBL" id="KAF5399795.1"/>
    </source>
</evidence>
<evidence type="ECO:0000313" key="11">
    <source>
        <dbReference type="Proteomes" id="UP000748531"/>
    </source>
</evidence>
<keyword evidence="3 8" id="KW-0808">Transferase</keyword>
<dbReference type="GO" id="GO:0010906">
    <property type="term" value="P:regulation of glucose metabolic process"/>
    <property type="evidence" value="ECO:0007669"/>
    <property type="project" value="TreeGrafter"/>
</dbReference>
<comment type="caution">
    <text evidence="10">The sequence shown here is derived from an EMBL/GenBank/DDBJ whole genome shotgun (WGS) entry which is preliminary data.</text>
</comment>
<proteinExistence type="inferred from homology"/>
<dbReference type="GO" id="GO:0005524">
    <property type="term" value="F:ATP binding"/>
    <property type="evidence" value="ECO:0007669"/>
    <property type="project" value="UniProtKB-UniRule"/>
</dbReference>
<organism evidence="10 11">
    <name type="scientific">Paragonimus heterotremus</name>
    <dbReference type="NCBI Taxonomy" id="100268"/>
    <lineage>
        <taxon>Eukaryota</taxon>
        <taxon>Metazoa</taxon>
        <taxon>Spiralia</taxon>
        <taxon>Lophotrochozoa</taxon>
        <taxon>Platyhelminthes</taxon>
        <taxon>Trematoda</taxon>
        <taxon>Digenea</taxon>
        <taxon>Plagiorchiida</taxon>
        <taxon>Troglotremata</taxon>
        <taxon>Troglotrematidae</taxon>
        <taxon>Paragonimus</taxon>
    </lineage>
</organism>
<dbReference type="SUPFAM" id="SSF69012">
    <property type="entry name" value="alpha-ketoacid dehydrogenase kinase, N-terminal domain"/>
    <property type="match status" value="1"/>
</dbReference>
<comment type="similarity">
    <text evidence="1 8">Belongs to the PDK/BCKDK protein kinase family.</text>
</comment>
<dbReference type="InterPro" id="IPR036784">
    <property type="entry name" value="AK/P_DHK_N_sf"/>
</dbReference>
<dbReference type="PANTHER" id="PTHR11947:SF20">
    <property type="entry name" value="[3-METHYL-2-OXOBUTANOATE DEHYDROGENASE [LIPOAMIDE]] KINASE, MITOCHONDRIAL"/>
    <property type="match status" value="1"/>
</dbReference>
<dbReference type="EC" id="2.7.11.-" evidence="8"/>
<dbReference type="SUPFAM" id="SSF55874">
    <property type="entry name" value="ATPase domain of HSP90 chaperone/DNA topoisomerase II/histidine kinase"/>
    <property type="match status" value="2"/>
</dbReference>
<dbReference type="InterPro" id="IPR039028">
    <property type="entry name" value="BCKD/PDK"/>
</dbReference>
<dbReference type="Pfam" id="PF10436">
    <property type="entry name" value="BCDHK_Adom3"/>
    <property type="match status" value="1"/>
</dbReference>
<feature type="domain" description="Branched-chain alpha-ketoacid dehydrogenase kinase/Pyruvate dehydrogenase kinase N-terminal" evidence="9">
    <location>
        <begin position="76"/>
        <end position="227"/>
    </location>
</feature>
<evidence type="ECO:0000256" key="2">
    <source>
        <dbReference type="ARBA" id="ARBA00022553"/>
    </source>
</evidence>
<dbReference type="InterPro" id="IPR018955">
    <property type="entry name" value="BCDHK/PDK_N"/>
</dbReference>
<evidence type="ECO:0000256" key="4">
    <source>
        <dbReference type="ARBA" id="ARBA00022741"/>
    </source>
</evidence>
<dbReference type="GO" id="GO:0005759">
    <property type="term" value="C:mitochondrial matrix"/>
    <property type="evidence" value="ECO:0007669"/>
    <property type="project" value="UniProtKB-SubCell"/>
</dbReference>
<gene>
    <name evidence="10" type="ORF">PHET_06445</name>
</gene>
<dbReference type="EMBL" id="LUCH01003719">
    <property type="protein sequence ID" value="KAF5399795.1"/>
    <property type="molecule type" value="Genomic_DNA"/>
</dbReference>
<keyword evidence="4 8" id="KW-0547">Nucleotide-binding</keyword>
<protein>
    <recommendedName>
        <fullName evidence="8">Protein-serine/threonine kinase</fullName>
        <ecNumber evidence="8">2.7.11.-</ecNumber>
    </recommendedName>
</protein>
<dbReference type="GO" id="GO:0004740">
    <property type="term" value="F:pyruvate dehydrogenase (acetyl-transferring) kinase activity"/>
    <property type="evidence" value="ECO:0007669"/>
    <property type="project" value="TreeGrafter"/>
</dbReference>
<accession>A0A8J4SNC1</accession>
<keyword evidence="7 8" id="KW-0496">Mitochondrion</keyword>
<sequence>MSCVKLFALSIVSRIPDHRCLPILIASCRSKHWESRSYQWKCTDNVSDRERLDFVSSYYMQSAVDVAAAKQEVLLTPESLLYTGNRPNSHHILRSAKYIYKELPVRIAHRIMGFRTLPFIIGCNPTILSVHNLYLDSFRKVTQEPPVETFEDEIKFSKLLRAMLDDHSQVLGMLAHGFKECRHRIKDSSMVTTFLNQTLSSRLGIRMLLEHHLALREVRPHHVGIINKRMHLTDVIKHQIEMVSGMFQLQYGAVPEVVVAGQTNLVFPYIRMPLDYILTELLKNTFRATIESRLRTAQRLPPIHITLASDEVDFWIRITDHAGGIPMELEQTIWDYHVSTPAAAKVESGWEGASSKHGSYSVLKEPDVLPPPTASGGSLDPHIMLRTQTADDVHLPKPAASDLMTGHNDVFSDLTQHQVAQSIHGFGFGLPTSRAYARYLGGDLQIYTIRSIGSDCYLRLRHIDGKAPSFRI</sequence>
<dbReference type="Proteomes" id="UP000748531">
    <property type="component" value="Unassembled WGS sequence"/>
</dbReference>
<keyword evidence="6 8" id="KW-0067">ATP-binding</keyword>
<evidence type="ECO:0000256" key="6">
    <source>
        <dbReference type="ARBA" id="ARBA00022840"/>
    </source>
</evidence>
<dbReference type="OrthoDB" id="3264224at2759"/>
<dbReference type="InterPro" id="IPR036890">
    <property type="entry name" value="HATPase_C_sf"/>
</dbReference>
<evidence type="ECO:0000256" key="1">
    <source>
        <dbReference type="ARBA" id="ARBA00006155"/>
    </source>
</evidence>
<evidence type="ECO:0000256" key="7">
    <source>
        <dbReference type="ARBA" id="ARBA00023128"/>
    </source>
</evidence>
<reference evidence="10" key="1">
    <citation type="submission" date="2019-05" db="EMBL/GenBank/DDBJ databases">
        <title>Annotation for the trematode Paragonimus heterotremus.</title>
        <authorList>
            <person name="Choi Y.-J."/>
        </authorList>
    </citation>
    <scope>NUCLEOTIDE SEQUENCE</scope>
    <source>
        <strain evidence="10">LC</strain>
    </source>
</reference>
<evidence type="ECO:0000256" key="8">
    <source>
        <dbReference type="RuleBase" id="RU366032"/>
    </source>
</evidence>
<dbReference type="Gene3D" id="3.30.565.10">
    <property type="entry name" value="Histidine kinase-like ATPase, C-terminal domain"/>
    <property type="match status" value="1"/>
</dbReference>
<keyword evidence="2" id="KW-0597">Phosphoprotein</keyword>
<evidence type="ECO:0000259" key="9">
    <source>
        <dbReference type="Pfam" id="PF10436"/>
    </source>
</evidence>
<dbReference type="Gene3D" id="1.20.140.20">
    <property type="entry name" value="Alpha-ketoacid/pyruvate dehydrogenase kinase, N-terminal domain"/>
    <property type="match status" value="1"/>
</dbReference>
<keyword evidence="5 8" id="KW-0418">Kinase</keyword>
<evidence type="ECO:0000256" key="5">
    <source>
        <dbReference type="ARBA" id="ARBA00022777"/>
    </source>
</evidence>
<name>A0A8J4SNC1_9TREM</name>